<gene>
    <name evidence="3" type="ORF">P8192_09505</name>
</gene>
<dbReference type="PANTHER" id="PTHR47505:SF1">
    <property type="entry name" value="DNA UTILIZATION PROTEIN YHGH"/>
    <property type="match status" value="1"/>
</dbReference>
<feature type="compositionally biased region" description="Basic residues" evidence="2">
    <location>
        <begin position="199"/>
        <end position="209"/>
    </location>
</feature>
<evidence type="ECO:0000256" key="2">
    <source>
        <dbReference type="SAM" id="MobiDB-lite"/>
    </source>
</evidence>
<dbReference type="Proteomes" id="UP001219037">
    <property type="component" value="Chromosome"/>
</dbReference>
<dbReference type="EMBL" id="CP121252">
    <property type="protein sequence ID" value="WFP15637.1"/>
    <property type="molecule type" value="Genomic_DNA"/>
</dbReference>
<dbReference type="InterPro" id="IPR000836">
    <property type="entry name" value="PRTase_dom"/>
</dbReference>
<reference evidence="3 4" key="1">
    <citation type="submission" date="2023-04" db="EMBL/GenBank/DDBJ databases">
        <title>Funneling lignin-derived compounds into biodiesel using alkali-halophilic Citricoccus sp. P2.</title>
        <authorList>
            <person name="Luo C.-B."/>
        </authorList>
    </citation>
    <scope>NUCLEOTIDE SEQUENCE [LARGE SCALE GENOMIC DNA]</scope>
    <source>
        <strain evidence="3 4">P2</strain>
    </source>
</reference>
<sequence>MLTSVLDRTLHHPVTLHARAAAREVAGLLIPSWCVVCDAEPGYRDHACASCRDLLARALLHPFAAEHDAESLPLLREEPLPVVAAGRYSAEVARALLAFKDHGRLPAARLFRPGLTRAAHHLHSQLKESADAVPSTPGNNGAVLVPIPGSGSGFRRRGYDPVTELLRTPLPWPVEPRLLQHRVQIMGGTAHAGSSATGRRQRASKKFRVRPSPPRRVIVMDDVLTTGSTLAAAWRTLTAAGHQVLAGLVVAAVTREPEVAEIRVESDLNET</sequence>
<dbReference type="Gene3D" id="3.40.50.2020">
    <property type="match status" value="1"/>
</dbReference>
<protein>
    <submittedName>
        <fullName evidence="3">ComF family protein</fullName>
    </submittedName>
</protein>
<organism evidence="3 4">
    <name type="scientific">Citricoccus muralis</name>
    <dbReference type="NCBI Taxonomy" id="169134"/>
    <lineage>
        <taxon>Bacteria</taxon>
        <taxon>Bacillati</taxon>
        <taxon>Actinomycetota</taxon>
        <taxon>Actinomycetes</taxon>
        <taxon>Micrococcales</taxon>
        <taxon>Micrococcaceae</taxon>
        <taxon>Citricoccus</taxon>
    </lineage>
</organism>
<evidence type="ECO:0000313" key="3">
    <source>
        <dbReference type="EMBL" id="WFP15637.1"/>
    </source>
</evidence>
<feature type="region of interest" description="Disordered" evidence="2">
    <location>
        <begin position="189"/>
        <end position="209"/>
    </location>
</feature>
<evidence type="ECO:0000256" key="1">
    <source>
        <dbReference type="ARBA" id="ARBA00008007"/>
    </source>
</evidence>
<accession>A0ABY8H3C8</accession>
<comment type="similarity">
    <text evidence="1">Belongs to the ComF/GntX family.</text>
</comment>
<dbReference type="CDD" id="cd06223">
    <property type="entry name" value="PRTases_typeI"/>
    <property type="match status" value="1"/>
</dbReference>
<proteinExistence type="inferred from homology"/>
<dbReference type="InterPro" id="IPR051910">
    <property type="entry name" value="ComF/GntX_DNA_util-trans"/>
</dbReference>
<dbReference type="RefSeq" id="WP_278156546.1">
    <property type="nucleotide sequence ID" value="NZ_CP121252.1"/>
</dbReference>
<dbReference type="InterPro" id="IPR029057">
    <property type="entry name" value="PRTase-like"/>
</dbReference>
<name>A0ABY8H3C8_9MICC</name>
<keyword evidence="4" id="KW-1185">Reference proteome</keyword>
<feature type="compositionally biased region" description="Low complexity" evidence="2">
    <location>
        <begin position="189"/>
        <end position="198"/>
    </location>
</feature>
<dbReference type="PANTHER" id="PTHR47505">
    <property type="entry name" value="DNA UTILIZATION PROTEIN YHGH"/>
    <property type="match status" value="1"/>
</dbReference>
<dbReference type="SUPFAM" id="SSF53271">
    <property type="entry name" value="PRTase-like"/>
    <property type="match status" value="1"/>
</dbReference>
<evidence type="ECO:0000313" key="4">
    <source>
        <dbReference type="Proteomes" id="UP001219037"/>
    </source>
</evidence>